<dbReference type="GO" id="GO:0003908">
    <property type="term" value="F:methylated-DNA-[protein]-cysteine S-methyltransferase activity"/>
    <property type="evidence" value="ECO:0007669"/>
    <property type="project" value="UniProtKB-EC"/>
</dbReference>
<name>A0ABU8XTL4_9PROT</name>
<accession>A0ABU8XTL4</accession>
<dbReference type="CDD" id="cd06445">
    <property type="entry name" value="ATase"/>
    <property type="match status" value="1"/>
</dbReference>
<keyword evidence="5 8" id="KW-0227">DNA damage</keyword>
<comment type="function">
    <text evidence="8">Involved in the cellular defense against the biological effects of O6-methylguanine (O6-MeG) and O4-methylthymine (O4-MeT) in DNA. Repairs the methylated nucleobase in DNA by stoichiometrically transferring the methyl group to a cysteine residue in the enzyme. This is a suicide reaction: the enzyme is irreversibly inactivated.</text>
</comment>
<dbReference type="RefSeq" id="WP_418160400.1">
    <property type="nucleotide sequence ID" value="NZ_JBBLZC010000015.1"/>
</dbReference>
<feature type="domain" description="Methylated-DNA-[protein]-cysteine S-methyltransferase DNA binding" evidence="9">
    <location>
        <begin position="91"/>
        <end position="170"/>
    </location>
</feature>
<evidence type="ECO:0000256" key="5">
    <source>
        <dbReference type="ARBA" id="ARBA00022763"/>
    </source>
</evidence>
<dbReference type="PROSITE" id="PS00374">
    <property type="entry name" value="MGMT"/>
    <property type="match status" value="1"/>
</dbReference>
<dbReference type="PANTHER" id="PTHR10815:SF5">
    <property type="entry name" value="METHYLATED-DNA--PROTEIN-CYSTEINE METHYLTRANSFERASE"/>
    <property type="match status" value="1"/>
</dbReference>
<dbReference type="NCBIfam" id="TIGR00589">
    <property type="entry name" value="ogt"/>
    <property type="match status" value="1"/>
</dbReference>
<protein>
    <recommendedName>
        <fullName evidence="8">Methylated-DNA--protein-cysteine methyltransferase</fullName>
        <ecNumber evidence="8">2.1.1.63</ecNumber>
    </recommendedName>
    <alternativeName>
        <fullName evidence="8">6-O-methylguanine-DNA methyltransferase</fullName>
        <shortName evidence="8">MGMT</shortName>
    </alternativeName>
    <alternativeName>
        <fullName evidence="8">O-6-methylguanine-DNA-alkyltransferase</fullName>
    </alternativeName>
</protein>
<evidence type="ECO:0000313" key="11">
    <source>
        <dbReference type="EMBL" id="MEK0084550.1"/>
    </source>
</evidence>
<dbReference type="InterPro" id="IPR001497">
    <property type="entry name" value="MethylDNA_cys_MeTrfase_AS"/>
</dbReference>
<dbReference type="GO" id="GO:0032259">
    <property type="term" value="P:methylation"/>
    <property type="evidence" value="ECO:0007669"/>
    <property type="project" value="UniProtKB-KW"/>
</dbReference>
<evidence type="ECO:0000256" key="2">
    <source>
        <dbReference type="ARBA" id="ARBA00022490"/>
    </source>
</evidence>
<comment type="catalytic activity">
    <reaction evidence="7 8">
        <text>a 6-O-methyl-2'-deoxyguanosine in DNA + L-cysteinyl-[protein] = S-methyl-L-cysteinyl-[protein] + a 2'-deoxyguanosine in DNA</text>
        <dbReference type="Rhea" id="RHEA:24000"/>
        <dbReference type="Rhea" id="RHEA-COMP:10131"/>
        <dbReference type="Rhea" id="RHEA-COMP:10132"/>
        <dbReference type="Rhea" id="RHEA-COMP:11367"/>
        <dbReference type="Rhea" id="RHEA-COMP:11368"/>
        <dbReference type="ChEBI" id="CHEBI:29950"/>
        <dbReference type="ChEBI" id="CHEBI:82612"/>
        <dbReference type="ChEBI" id="CHEBI:85445"/>
        <dbReference type="ChEBI" id="CHEBI:85448"/>
        <dbReference type="EC" id="2.1.1.63"/>
    </reaction>
</comment>
<dbReference type="PANTHER" id="PTHR10815">
    <property type="entry name" value="METHYLATED-DNA--PROTEIN-CYSTEINE METHYLTRANSFERASE"/>
    <property type="match status" value="1"/>
</dbReference>
<evidence type="ECO:0000256" key="7">
    <source>
        <dbReference type="ARBA" id="ARBA00049348"/>
    </source>
</evidence>
<gene>
    <name evidence="11" type="primary">ogt</name>
    <name evidence="11" type="ORF">U1T56_15440</name>
</gene>
<evidence type="ECO:0000256" key="4">
    <source>
        <dbReference type="ARBA" id="ARBA00022679"/>
    </source>
</evidence>
<dbReference type="InterPro" id="IPR036631">
    <property type="entry name" value="MGMT_N_sf"/>
</dbReference>
<dbReference type="InterPro" id="IPR014048">
    <property type="entry name" value="MethylDNA_cys_MeTrfase_DNA-bd"/>
</dbReference>
<dbReference type="EMBL" id="JBBLZC010000015">
    <property type="protein sequence ID" value="MEK0084550.1"/>
    <property type="molecule type" value="Genomic_DNA"/>
</dbReference>
<comment type="miscellaneous">
    <text evidence="8">This enzyme catalyzes only one turnover and therefore is not strictly catalytic. According to one definition, an enzyme is a biocatalyst that acts repeatedly and over many reaction cycles.</text>
</comment>
<dbReference type="Pfam" id="PF01035">
    <property type="entry name" value="DNA_binding_1"/>
    <property type="match status" value="1"/>
</dbReference>
<feature type="domain" description="Methylguanine DNA methyltransferase ribonuclease-like" evidence="10">
    <location>
        <begin position="12"/>
        <end position="86"/>
    </location>
</feature>
<evidence type="ECO:0000256" key="1">
    <source>
        <dbReference type="ARBA" id="ARBA00001286"/>
    </source>
</evidence>
<keyword evidence="12" id="KW-1185">Reference proteome</keyword>
<dbReference type="HAMAP" id="MF_00772">
    <property type="entry name" value="OGT"/>
    <property type="match status" value="1"/>
</dbReference>
<evidence type="ECO:0000259" key="9">
    <source>
        <dbReference type="Pfam" id="PF01035"/>
    </source>
</evidence>
<comment type="caution">
    <text evidence="11">The sequence shown here is derived from an EMBL/GenBank/DDBJ whole genome shotgun (WGS) entry which is preliminary data.</text>
</comment>
<keyword evidence="4 8" id="KW-0808">Transferase</keyword>
<dbReference type="Gene3D" id="1.10.10.10">
    <property type="entry name" value="Winged helix-like DNA-binding domain superfamily/Winged helix DNA-binding domain"/>
    <property type="match status" value="1"/>
</dbReference>
<keyword evidence="6 8" id="KW-0234">DNA repair</keyword>
<dbReference type="Pfam" id="PF02870">
    <property type="entry name" value="Methyltransf_1N"/>
    <property type="match status" value="1"/>
</dbReference>
<comment type="catalytic activity">
    <reaction evidence="1 8">
        <text>a 4-O-methyl-thymidine in DNA + L-cysteinyl-[protein] = a thymidine in DNA + S-methyl-L-cysteinyl-[protein]</text>
        <dbReference type="Rhea" id="RHEA:53428"/>
        <dbReference type="Rhea" id="RHEA-COMP:10131"/>
        <dbReference type="Rhea" id="RHEA-COMP:10132"/>
        <dbReference type="Rhea" id="RHEA-COMP:13555"/>
        <dbReference type="Rhea" id="RHEA-COMP:13556"/>
        <dbReference type="ChEBI" id="CHEBI:29950"/>
        <dbReference type="ChEBI" id="CHEBI:82612"/>
        <dbReference type="ChEBI" id="CHEBI:137386"/>
        <dbReference type="ChEBI" id="CHEBI:137387"/>
        <dbReference type="EC" id="2.1.1.63"/>
    </reaction>
</comment>
<dbReference type="SUPFAM" id="SSF53155">
    <property type="entry name" value="Methylated DNA-protein cysteine methyltransferase domain"/>
    <property type="match status" value="1"/>
</dbReference>
<dbReference type="SUPFAM" id="SSF46767">
    <property type="entry name" value="Methylated DNA-protein cysteine methyltransferase, C-terminal domain"/>
    <property type="match status" value="1"/>
</dbReference>
<dbReference type="NCBIfam" id="NF007626">
    <property type="entry name" value="PRK10286.1"/>
    <property type="match status" value="1"/>
</dbReference>
<comment type="similarity">
    <text evidence="8">Belongs to the MGMT family.</text>
</comment>
<dbReference type="InterPro" id="IPR023546">
    <property type="entry name" value="MGMT"/>
</dbReference>
<sequence length="182" mass="19530">MAEPLRLLTEEMPTPIGDLVVVSDEAGHLRAVDWVEDMAGMERLLSRHYGAGGFVLRPAPGRTAHREALEAYFAGDLHAIDDLPTATGGSPFQRQVWQALRRIPCGETISYATLARRIGRPAAVRAVGLANGANPIAIVVPCHRVIGADGSLTGYGGGLPRKRWLLAHESWRGTAPELPLGD</sequence>
<dbReference type="Proteomes" id="UP001375743">
    <property type="component" value="Unassembled WGS sequence"/>
</dbReference>
<evidence type="ECO:0000259" key="10">
    <source>
        <dbReference type="Pfam" id="PF02870"/>
    </source>
</evidence>
<keyword evidence="2 8" id="KW-0963">Cytoplasm</keyword>
<dbReference type="InterPro" id="IPR036388">
    <property type="entry name" value="WH-like_DNA-bd_sf"/>
</dbReference>
<comment type="subcellular location">
    <subcellularLocation>
        <location evidence="8">Cytoplasm</location>
    </subcellularLocation>
</comment>
<evidence type="ECO:0000256" key="8">
    <source>
        <dbReference type="HAMAP-Rule" id="MF_00772"/>
    </source>
</evidence>
<feature type="active site" description="Nucleophile; methyl group acceptor" evidence="8">
    <location>
        <position position="142"/>
    </location>
</feature>
<evidence type="ECO:0000313" key="12">
    <source>
        <dbReference type="Proteomes" id="UP001375743"/>
    </source>
</evidence>
<dbReference type="EC" id="2.1.1.63" evidence="8"/>
<dbReference type="InterPro" id="IPR008332">
    <property type="entry name" value="MethylG_MeTrfase_N"/>
</dbReference>
<proteinExistence type="inferred from homology"/>
<reference evidence="11 12" key="1">
    <citation type="submission" date="2024-01" db="EMBL/GenBank/DDBJ databases">
        <title>Multi-omics insights into the function and evolution of sodium benzoate biodegradation pathways in Benzoatithermus flavus gen. nov., sp. nov. from hot spring.</title>
        <authorList>
            <person name="Hu C.-J."/>
            <person name="Li W.-J."/>
        </authorList>
    </citation>
    <scope>NUCLEOTIDE SEQUENCE [LARGE SCALE GENOMIC DNA]</scope>
    <source>
        <strain evidence="11 12">SYSU G07066</strain>
    </source>
</reference>
<organism evidence="11 12">
    <name type="scientific">Benzoatithermus flavus</name>
    <dbReference type="NCBI Taxonomy" id="3108223"/>
    <lineage>
        <taxon>Bacteria</taxon>
        <taxon>Pseudomonadati</taxon>
        <taxon>Pseudomonadota</taxon>
        <taxon>Alphaproteobacteria</taxon>
        <taxon>Geminicoccales</taxon>
        <taxon>Geminicoccaceae</taxon>
        <taxon>Benzoatithermus</taxon>
    </lineage>
</organism>
<keyword evidence="3 8" id="KW-0489">Methyltransferase</keyword>
<dbReference type="InterPro" id="IPR036217">
    <property type="entry name" value="MethylDNA_cys_MeTrfase_DNAb"/>
</dbReference>
<evidence type="ECO:0000256" key="3">
    <source>
        <dbReference type="ARBA" id="ARBA00022603"/>
    </source>
</evidence>
<evidence type="ECO:0000256" key="6">
    <source>
        <dbReference type="ARBA" id="ARBA00023204"/>
    </source>
</evidence>